<name>A0A6J4MI76_9CYAN</name>
<accession>A0A6J4MI76</accession>
<proteinExistence type="predicted"/>
<evidence type="ECO:0000313" key="1">
    <source>
        <dbReference type="EMBL" id="CAA9360318.1"/>
    </source>
</evidence>
<dbReference type="AlphaFoldDB" id="A0A6J4MI76"/>
<organism evidence="1">
    <name type="scientific">uncultured Microcoleus sp</name>
    <dbReference type="NCBI Taxonomy" id="259945"/>
    <lineage>
        <taxon>Bacteria</taxon>
        <taxon>Bacillati</taxon>
        <taxon>Cyanobacteriota</taxon>
        <taxon>Cyanophyceae</taxon>
        <taxon>Oscillatoriophycideae</taxon>
        <taxon>Oscillatoriales</taxon>
        <taxon>Microcoleaceae</taxon>
        <taxon>Microcoleus</taxon>
        <taxon>environmental samples</taxon>
    </lineage>
</organism>
<gene>
    <name evidence="1" type="ORF">AVDCRST_MAG84-3446</name>
</gene>
<sequence>MALPAIFRPLYFLGYFRHSAQSEFSSFESKILGALQTQYKSKSG</sequence>
<reference evidence="1" key="1">
    <citation type="submission" date="2020-02" db="EMBL/GenBank/DDBJ databases">
        <authorList>
            <person name="Meier V. D."/>
        </authorList>
    </citation>
    <scope>NUCLEOTIDE SEQUENCE</scope>
    <source>
        <strain evidence="1">AVDCRST_MAG84</strain>
    </source>
</reference>
<protein>
    <submittedName>
        <fullName evidence="1">Uncharacterized protein</fullName>
    </submittedName>
</protein>
<dbReference type="EMBL" id="CADCTZ010000675">
    <property type="protein sequence ID" value="CAA9360318.1"/>
    <property type="molecule type" value="Genomic_DNA"/>
</dbReference>